<feature type="transmembrane region" description="Helical" evidence="1">
    <location>
        <begin position="92"/>
        <end position="113"/>
    </location>
</feature>
<protein>
    <submittedName>
        <fullName evidence="2">Uncharacterized protein</fullName>
    </submittedName>
</protein>
<dbReference type="Proteomes" id="UP000576082">
    <property type="component" value="Unassembled WGS sequence"/>
</dbReference>
<feature type="transmembrane region" description="Helical" evidence="1">
    <location>
        <begin position="125"/>
        <end position="141"/>
    </location>
</feature>
<keyword evidence="1" id="KW-0812">Transmembrane</keyword>
<reference evidence="2 3" key="1">
    <citation type="submission" date="2020-04" db="EMBL/GenBank/DDBJ databases">
        <title>Flammeovirga sp. SR4, a novel species isolated from seawater.</title>
        <authorList>
            <person name="Wang X."/>
        </authorList>
    </citation>
    <scope>NUCLEOTIDE SEQUENCE [LARGE SCALE GENOMIC DNA]</scope>
    <source>
        <strain evidence="2 3">ATCC 23126</strain>
    </source>
</reference>
<accession>A0A7X9XCC2</accession>
<dbReference type="RefSeq" id="WP_169659807.1">
    <property type="nucleotide sequence ID" value="NZ_JABANE010000105.1"/>
</dbReference>
<keyword evidence="1" id="KW-1133">Transmembrane helix</keyword>
<keyword evidence="3" id="KW-1185">Reference proteome</keyword>
<proteinExistence type="predicted"/>
<gene>
    <name evidence="2" type="ORF">HHU12_26735</name>
</gene>
<organism evidence="2 3">
    <name type="scientific">Flammeovirga aprica JL-4</name>
    <dbReference type="NCBI Taxonomy" id="694437"/>
    <lineage>
        <taxon>Bacteria</taxon>
        <taxon>Pseudomonadati</taxon>
        <taxon>Bacteroidota</taxon>
        <taxon>Cytophagia</taxon>
        <taxon>Cytophagales</taxon>
        <taxon>Flammeovirgaceae</taxon>
        <taxon>Flammeovirga</taxon>
    </lineage>
</organism>
<keyword evidence="1" id="KW-0472">Membrane</keyword>
<sequence length="214" mass="24759">MDFYTLLSIITSLSFLYIGFINCIISNQISIVRLNNWYVGYLGFLLAIEGMTLSSIYILESETMQNIYPIYVTGEFFITINLLLSDLKVKKLWYVISGIIALSFGIEACILWLSEQDPSTGYGKIISHLIIICFSAFLLIKNIKDLKKNNPGVIVYAFLFLYYSVTLFLFMVMDQLTEQNFSIWIMNNLLNTVLYVSFIYTFYSQIKWSLKSNL</sequence>
<dbReference type="AlphaFoldDB" id="A0A7X9XCC2"/>
<evidence type="ECO:0000313" key="3">
    <source>
        <dbReference type="Proteomes" id="UP000576082"/>
    </source>
</evidence>
<feature type="transmembrane region" description="Helical" evidence="1">
    <location>
        <begin position="6"/>
        <end position="25"/>
    </location>
</feature>
<feature type="transmembrane region" description="Helical" evidence="1">
    <location>
        <begin position="153"/>
        <end position="172"/>
    </location>
</feature>
<comment type="caution">
    <text evidence="2">The sequence shown here is derived from an EMBL/GenBank/DDBJ whole genome shotgun (WGS) entry which is preliminary data.</text>
</comment>
<name>A0A7X9XCC2_9BACT</name>
<feature type="transmembrane region" description="Helical" evidence="1">
    <location>
        <begin position="184"/>
        <end position="203"/>
    </location>
</feature>
<feature type="transmembrane region" description="Helical" evidence="1">
    <location>
        <begin position="65"/>
        <end position="85"/>
    </location>
</feature>
<evidence type="ECO:0000256" key="1">
    <source>
        <dbReference type="SAM" id="Phobius"/>
    </source>
</evidence>
<evidence type="ECO:0000313" key="2">
    <source>
        <dbReference type="EMBL" id="NME71593.1"/>
    </source>
</evidence>
<dbReference type="EMBL" id="JABANE010000105">
    <property type="protein sequence ID" value="NME71593.1"/>
    <property type="molecule type" value="Genomic_DNA"/>
</dbReference>
<feature type="transmembrane region" description="Helical" evidence="1">
    <location>
        <begin position="37"/>
        <end position="59"/>
    </location>
</feature>